<evidence type="ECO:0000313" key="2">
    <source>
        <dbReference type="Proteomes" id="UP000781932"/>
    </source>
</evidence>
<protein>
    <submittedName>
        <fullName evidence="1">Mitochondrial carrier protein</fullName>
    </submittedName>
</protein>
<dbReference type="RefSeq" id="XP_038739590.1">
    <property type="nucleotide sequence ID" value="XM_038895076.1"/>
</dbReference>
<evidence type="ECO:0000313" key="1">
    <source>
        <dbReference type="EMBL" id="KAF9870129.1"/>
    </source>
</evidence>
<reference evidence="1" key="1">
    <citation type="submission" date="2020-03" db="EMBL/GenBank/DDBJ databases">
        <authorList>
            <person name="He L."/>
        </authorList>
    </citation>
    <scope>NUCLEOTIDE SEQUENCE</scope>
    <source>
        <strain evidence="1">CkLH20</strain>
    </source>
</reference>
<name>A0A9P6HTW6_9PEZI</name>
<proteinExistence type="predicted"/>
<comment type="caution">
    <text evidence="1">The sequence shown here is derived from an EMBL/GenBank/DDBJ whole genome shotgun (WGS) entry which is preliminary data.</text>
</comment>
<sequence>MKKSDILGWYRRLYRNSLRAVQFSSPSRYVVRDQLRAAFRRTDEIPDKHTLQRTNWFLQTAAAERGLEHKILKNLIRMAQDRSRLKPWKSTYLQGVSHDTKPLAQANKAMDESAHYHFDMTLAMLNKSMGMCLRCDPTYEPR</sequence>
<gene>
    <name evidence="1" type="ORF">CkaCkLH20_12363</name>
</gene>
<reference evidence="1" key="2">
    <citation type="submission" date="2020-11" db="EMBL/GenBank/DDBJ databases">
        <title>Whole genome sequencing of Colletotrichum sp.</title>
        <authorList>
            <person name="Li H."/>
        </authorList>
    </citation>
    <scope>NUCLEOTIDE SEQUENCE</scope>
    <source>
        <strain evidence="1">CkLH20</strain>
    </source>
</reference>
<dbReference type="OrthoDB" id="4392610at2759"/>
<accession>A0A9P6HTW6</accession>
<dbReference type="GeneID" id="62168150"/>
<dbReference type="AlphaFoldDB" id="A0A9P6HTW6"/>
<organism evidence="1 2">
    <name type="scientific">Colletotrichum karsti</name>
    <dbReference type="NCBI Taxonomy" id="1095194"/>
    <lineage>
        <taxon>Eukaryota</taxon>
        <taxon>Fungi</taxon>
        <taxon>Dikarya</taxon>
        <taxon>Ascomycota</taxon>
        <taxon>Pezizomycotina</taxon>
        <taxon>Sordariomycetes</taxon>
        <taxon>Hypocreomycetidae</taxon>
        <taxon>Glomerellales</taxon>
        <taxon>Glomerellaceae</taxon>
        <taxon>Colletotrichum</taxon>
        <taxon>Colletotrichum boninense species complex</taxon>
    </lineage>
</organism>
<dbReference type="Proteomes" id="UP000781932">
    <property type="component" value="Unassembled WGS sequence"/>
</dbReference>
<keyword evidence="2" id="KW-1185">Reference proteome</keyword>
<dbReference type="EMBL" id="JAATWM020000058">
    <property type="protein sequence ID" value="KAF9870129.1"/>
    <property type="molecule type" value="Genomic_DNA"/>
</dbReference>